<dbReference type="EMBL" id="SRLO01000317">
    <property type="protein sequence ID" value="TNN61332.1"/>
    <property type="molecule type" value="Genomic_DNA"/>
</dbReference>
<evidence type="ECO:0000256" key="1">
    <source>
        <dbReference type="SAM" id="MobiDB-lite"/>
    </source>
</evidence>
<dbReference type="Proteomes" id="UP000314294">
    <property type="component" value="Unassembled WGS sequence"/>
</dbReference>
<organism evidence="2 3">
    <name type="scientific">Liparis tanakae</name>
    <name type="common">Tanaka's snailfish</name>
    <dbReference type="NCBI Taxonomy" id="230148"/>
    <lineage>
        <taxon>Eukaryota</taxon>
        <taxon>Metazoa</taxon>
        <taxon>Chordata</taxon>
        <taxon>Craniata</taxon>
        <taxon>Vertebrata</taxon>
        <taxon>Euteleostomi</taxon>
        <taxon>Actinopterygii</taxon>
        <taxon>Neopterygii</taxon>
        <taxon>Teleostei</taxon>
        <taxon>Neoteleostei</taxon>
        <taxon>Acanthomorphata</taxon>
        <taxon>Eupercaria</taxon>
        <taxon>Perciformes</taxon>
        <taxon>Cottioidei</taxon>
        <taxon>Cottales</taxon>
        <taxon>Liparidae</taxon>
        <taxon>Liparis</taxon>
    </lineage>
</organism>
<sequence length="248" mass="26074">MVLKLWGGTLKWGTEVLQVGCGGSAEKILQKLIKAHGGDGDDDSSFSCDACTGMLPEPEPRTAAPANAPAGRVVIAGPPPPLLGFRKAARTPPLSTAAAAIITSTSWGAARECRANARVAEICAACSCCSCSSRLPAPLCSLEMLIGGADHVTVDLIGGSTSPLPGWDIFTINMASKHDYWNNGRLCTARASEETTPTDESPPPPFPLTTRRQQSPIAPLKPALRNPSTLLVPDIIIPSFIYFTINQL</sequence>
<comment type="caution">
    <text evidence="2">The sequence shown here is derived from an EMBL/GenBank/DDBJ whole genome shotgun (WGS) entry which is preliminary data.</text>
</comment>
<proteinExistence type="predicted"/>
<dbReference type="AlphaFoldDB" id="A0A4Z2H986"/>
<accession>A0A4Z2H986</accession>
<feature type="region of interest" description="Disordered" evidence="1">
    <location>
        <begin position="191"/>
        <end position="221"/>
    </location>
</feature>
<evidence type="ECO:0000313" key="2">
    <source>
        <dbReference type="EMBL" id="TNN61332.1"/>
    </source>
</evidence>
<evidence type="ECO:0000313" key="3">
    <source>
        <dbReference type="Proteomes" id="UP000314294"/>
    </source>
</evidence>
<keyword evidence="3" id="KW-1185">Reference proteome</keyword>
<gene>
    <name evidence="2" type="ORF">EYF80_028459</name>
</gene>
<reference evidence="2 3" key="1">
    <citation type="submission" date="2019-03" db="EMBL/GenBank/DDBJ databases">
        <title>First draft genome of Liparis tanakae, snailfish: a comprehensive survey of snailfish specific genes.</title>
        <authorList>
            <person name="Kim W."/>
            <person name="Song I."/>
            <person name="Jeong J.-H."/>
            <person name="Kim D."/>
            <person name="Kim S."/>
            <person name="Ryu S."/>
            <person name="Song J.Y."/>
            <person name="Lee S.K."/>
        </authorList>
    </citation>
    <scope>NUCLEOTIDE SEQUENCE [LARGE SCALE GENOMIC DNA]</scope>
    <source>
        <tissue evidence="2">Muscle</tissue>
    </source>
</reference>
<name>A0A4Z2H986_9TELE</name>
<protein>
    <submittedName>
        <fullName evidence="2">Uncharacterized protein</fullName>
    </submittedName>
</protein>